<feature type="region of interest" description="Disordered" evidence="1">
    <location>
        <begin position="1"/>
        <end position="26"/>
    </location>
</feature>
<protein>
    <submittedName>
        <fullName evidence="2">Uncharacterized protein</fullName>
    </submittedName>
</protein>
<evidence type="ECO:0000313" key="3">
    <source>
        <dbReference type="Proteomes" id="UP001418222"/>
    </source>
</evidence>
<evidence type="ECO:0000256" key="1">
    <source>
        <dbReference type="SAM" id="MobiDB-lite"/>
    </source>
</evidence>
<comment type="caution">
    <text evidence="2">The sequence shown here is derived from an EMBL/GenBank/DDBJ whole genome shotgun (WGS) entry which is preliminary data.</text>
</comment>
<reference evidence="2 3" key="1">
    <citation type="journal article" date="2022" name="Nat. Plants">
        <title>Genomes of leafy and leafless Platanthera orchids illuminate the evolution of mycoheterotrophy.</title>
        <authorList>
            <person name="Li M.H."/>
            <person name="Liu K.W."/>
            <person name="Li Z."/>
            <person name="Lu H.C."/>
            <person name="Ye Q.L."/>
            <person name="Zhang D."/>
            <person name="Wang J.Y."/>
            <person name="Li Y.F."/>
            <person name="Zhong Z.M."/>
            <person name="Liu X."/>
            <person name="Yu X."/>
            <person name="Liu D.K."/>
            <person name="Tu X.D."/>
            <person name="Liu B."/>
            <person name="Hao Y."/>
            <person name="Liao X.Y."/>
            <person name="Jiang Y.T."/>
            <person name="Sun W.H."/>
            <person name="Chen J."/>
            <person name="Chen Y.Q."/>
            <person name="Ai Y."/>
            <person name="Zhai J.W."/>
            <person name="Wu S.S."/>
            <person name="Zhou Z."/>
            <person name="Hsiao Y.Y."/>
            <person name="Wu W.L."/>
            <person name="Chen Y.Y."/>
            <person name="Lin Y.F."/>
            <person name="Hsu J.L."/>
            <person name="Li C.Y."/>
            <person name="Wang Z.W."/>
            <person name="Zhao X."/>
            <person name="Zhong W.Y."/>
            <person name="Ma X.K."/>
            <person name="Ma L."/>
            <person name="Huang J."/>
            <person name="Chen G.Z."/>
            <person name="Huang M.Z."/>
            <person name="Huang L."/>
            <person name="Peng D.H."/>
            <person name="Luo Y.B."/>
            <person name="Zou S.Q."/>
            <person name="Chen S.P."/>
            <person name="Lan S."/>
            <person name="Tsai W.C."/>
            <person name="Van de Peer Y."/>
            <person name="Liu Z.J."/>
        </authorList>
    </citation>
    <scope>NUCLEOTIDE SEQUENCE [LARGE SCALE GENOMIC DNA]</scope>
    <source>
        <strain evidence="2">Lor287</strain>
    </source>
</reference>
<feature type="compositionally biased region" description="Basic and acidic residues" evidence="1">
    <location>
        <begin position="96"/>
        <end position="111"/>
    </location>
</feature>
<gene>
    <name evidence="2" type="ORF">KSP39_PZI024017</name>
</gene>
<proteinExistence type="predicted"/>
<accession>A0AAP0ATS8</accession>
<name>A0AAP0ATS8_9ASPA</name>
<keyword evidence="3" id="KW-1185">Reference proteome</keyword>
<feature type="compositionally biased region" description="Polar residues" evidence="1">
    <location>
        <begin position="1"/>
        <end position="17"/>
    </location>
</feature>
<sequence length="121" mass="13136">MSTAQNQDENKSANAGSDPTGESPVIETKVVHTVDYRSPAGEEPEQFQEKSVDIVHEIHGGNDKKAHEIGEAPVIEKKVVHTVDYRSPAGAGAEQFQEKPVDIVHEIRGGNDRSNPPKGEE</sequence>
<dbReference type="EMBL" id="JBBWWQ010000021">
    <property type="protein sequence ID" value="KAK8914365.1"/>
    <property type="molecule type" value="Genomic_DNA"/>
</dbReference>
<feature type="region of interest" description="Disordered" evidence="1">
    <location>
        <begin position="89"/>
        <end position="121"/>
    </location>
</feature>
<dbReference type="Proteomes" id="UP001418222">
    <property type="component" value="Unassembled WGS sequence"/>
</dbReference>
<dbReference type="AlphaFoldDB" id="A0AAP0ATS8"/>
<evidence type="ECO:0000313" key="2">
    <source>
        <dbReference type="EMBL" id="KAK8914365.1"/>
    </source>
</evidence>
<organism evidence="2 3">
    <name type="scientific">Platanthera zijinensis</name>
    <dbReference type="NCBI Taxonomy" id="2320716"/>
    <lineage>
        <taxon>Eukaryota</taxon>
        <taxon>Viridiplantae</taxon>
        <taxon>Streptophyta</taxon>
        <taxon>Embryophyta</taxon>
        <taxon>Tracheophyta</taxon>
        <taxon>Spermatophyta</taxon>
        <taxon>Magnoliopsida</taxon>
        <taxon>Liliopsida</taxon>
        <taxon>Asparagales</taxon>
        <taxon>Orchidaceae</taxon>
        <taxon>Orchidoideae</taxon>
        <taxon>Orchideae</taxon>
        <taxon>Orchidinae</taxon>
        <taxon>Platanthera</taxon>
    </lineage>
</organism>